<keyword evidence="2" id="KW-1185">Reference proteome</keyword>
<dbReference type="KEGG" id="pbd:PBOR_14905"/>
<organism evidence="1 2">
    <name type="scientific">Paenibacillus borealis</name>
    <dbReference type="NCBI Taxonomy" id="160799"/>
    <lineage>
        <taxon>Bacteria</taxon>
        <taxon>Bacillati</taxon>
        <taxon>Bacillota</taxon>
        <taxon>Bacilli</taxon>
        <taxon>Bacillales</taxon>
        <taxon>Paenibacillaceae</taxon>
        <taxon>Paenibacillus</taxon>
    </lineage>
</organism>
<evidence type="ECO:0000313" key="2">
    <source>
        <dbReference type="Proteomes" id="UP000029518"/>
    </source>
</evidence>
<name>A0A089LFZ3_PAEBO</name>
<gene>
    <name evidence="1" type="ORF">PBOR_14905</name>
</gene>
<dbReference type="EMBL" id="CP009285">
    <property type="protein sequence ID" value="AIQ58073.1"/>
    <property type="molecule type" value="Genomic_DNA"/>
</dbReference>
<proteinExistence type="predicted"/>
<reference evidence="1" key="1">
    <citation type="submission" date="2014-08" db="EMBL/GenBank/DDBJ databases">
        <title>Comparative genomics of the Paenibacillus odorifer group.</title>
        <authorList>
            <person name="den Bakker H.C."/>
            <person name="Tsai Y.-C.Y.-C."/>
            <person name="Martin N."/>
            <person name="Korlach J."/>
            <person name="Wiedmann M."/>
        </authorList>
    </citation>
    <scope>NUCLEOTIDE SEQUENCE [LARGE SCALE GENOMIC DNA]</scope>
    <source>
        <strain evidence="1">DSM 13188</strain>
    </source>
</reference>
<protein>
    <submittedName>
        <fullName evidence="1">Uncharacterized protein</fullName>
    </submittedName>
</protein>
<dbReference type="HOGENOM" id="CLU_2104675_0_0_9"/>
<dbReference type="AlphaFoldDB" id="A0A089LFZ3"/>
<sequence>MKIVNITFLTYLSSIKNIENDNIDVFVELEDGVTYTMVVATPQNYYWYMDKEGLDYVPPSPPDIIVRSLTEDNIRQAIGAFAEDDAYWMKLYFLSGERKGAFEMDRMDKMLAEIKRSNDEIFGAE</sequence>
<evidence type="ECO:0000313" key="1">
    <source>
        <dbReference type="EMBL" id="AIQ58073.1"/>
    </source>
</evidence>
<dbReference type="OrthoDB" id="1957791at2"/>
<dbReference type="Proteomes" id="UP000029518">
    <property type="component" value="Chromosome"/>
</dbReference>
<accession>A0A089LFZ3</accession>
<dbReference type="RefSeq" id="WP_042212649.1">
    <property type="nucleotide sequence ID" value="NZ_CP009285.1"/>
</dbReference>